<protein>
    <submittedName>
        <fullName evidence="8">Twin-arginine translocation protein TatA</fullName>
    </submittedName>
</protein>
<dbReference type="GO" id="GO:0015031">
    <property type="term" value="P:protein transport"/>
    <property type="evidence" value="ECO:0007669"/>
    <property type="project" value="UniProtKB-KW"/>
</dbReference>
<dbReference type="AlphaFoldDB" id="A0A6F8ZKK8"/>
<proteinExistence type="predicted"/>
<dbReference type="GO" id="GO:0016020">
    <property type="term" value="C:membrane"/>
    <property type="evidence" value="ECO:0007669"/>
    <property type="project" value="UniProtKB-ARBA"/>
</dbReference>
<evidence type="ECO:0000256" key="2">
    <source>
        <dbReference type="ARBA" id="ARBA00022448"/>
    </source>
</evidence>
<keyword evidence="5" id="KW-1133">Transmembrane helix</keyword>
<keyword evidence="9" id="KW-1185">Reference proteome</keyword>
<keyword evidence="2" id="KW-0813">Transport</keyword>
<keyword evidence="3" id="KW-0812">Transmembrane</keyword>
<evidence type="ECO:0000313" key="8">
    <source>
        <dbReference type="EMBL" id="CAB1130142.1"/>
    </source>
</evidence>
<keyword evidence="4" id="KW-0653">Protein transport</keyword>
<keyword evidence="6" id="KW-0811">Translocation</keyword>
<name>A0A6F8ZKK8_9FIRM</name>
<dbReference type="EMBL" id="LR778114">
    <property type="protein sequence ID" value="CAB1130142.1"/>
    <property type="molecule type" value="Genomic_DNA"/>
</dbReference>
<evidence type="ECO:0000256" key="3">
    <source>
        <dbReference type="ARBA" id="ARBA00022692"/>
    </source>
</evidence>
<evidence type="ECO:0000256" key="4">
    <source>
        <dbReference type="ARBA" id="ARBA00022927"/>
    </source>
</evidence>
<evidence type="ECO:0000313" key="9">
    <source>
        <dbReference type="Proteomes" id="UP000503399"/>
    </source>
</evidence>
<dbReference type="Pfam" id="PF02416">
    <property type="entry name" value="TatA_B_E"/>
    <property type="match status" value="1"/>
</dbReference>
<evidence type="ECO:0000256" key="1">
    <source>
        <dbReference type="ARBA" id="ARBA00004167"/>
    </source>
</evidence>
<dbReference type="Proteomes" id="UP000503399">
    <property type="component" value="Chromosome"/>
</dbReference>
<gene>
    <name evidence="8" type="ORF">R50_2650</name>
</gene>
<dbReference type="KEGG" id="hfv:R50_2650"/>
<dbReference type="InterPro" id="IPR003369">
    <property type="entry name" value="TatA/B/E"/>
</dbReference>
<evidence type="ECO:0000256" key="7">
    <source>
        <dbReference type="ARBA" id="ARBA00023136"/>
    </source>
</evidence>
<dbReference type="Gene3D" id="1.20.5.3310">
    <property type="match status" value="1"/>
</dbReference>
<accession>A0A6F8ZKK8</accession>
<reference evidence="8 9" key="1">
    <citation type="submission" date="2020-02" db="EMBL/GenBank/DDBJ databases">
        <authorList>
            <person name="Hogendoorn C."/>
        </authorList>
    </citation>
    <scope>NUCLEOTIDE SEQUENCE [LARGE SCALE GENOMIC DNA]</scope>
    <source>
        <strain evidence="8">R501</strain>
    </source>
</reference>
<evidence type="ECO:0000256" key="6">
    <source>
        <dbReference type="ARBA" id="ARBA00023010"/>
    </source>
</evidence>
<comment type="subcellular location">
    <subcellularLocation>
        <location evidence="1">Membrane</location>
        <topology evidence="1">Single-pass membrane protein</topology>
    </subcellularLocation>
</comment>
<sequence>MLDDLLAPEHLLILLLVVVAVWGPQRLPEWGRDAGRALRAFRDALAGPPPEHRSGSR</sequence>
<organism evidence="8 9">
    <name type="scientific">Candidatus Hydrogenisulfobacillus filiaventi</name>
    <dbReference type="NCBI Taxonomy" id="2707344"/>
    <lineage>
        <taxon>Bacteria</taxon>
        <taxon>Bacillati</taxon>
        <taxon>Bacillota</taxon>
        <taxon>Clostridia</taxon>
        <taxon>Eubacteriales</taxon>
        <taxon>Clostridiales Family XVII. Incertae Sedis</taxon>
        <taxon>Candidatus Hydrogenisulfobacillus</taxon>
    </lineage>
</organism>
<keyword evidence="7" id="KW-0472">Membrane</keyword>
<evidence type="ECO:0000256" key="5">
    <source>
        <dbReference type="ARBA" id="ARBA00022989"/>
    </source>
</evidence>